<sequence length="173" mass="19321">MIKSVTLTVEREYRVDTGKSRIRIDYDSMNSISAATGDLVKIIATRRKNFIARCLPLYIKDHNRQIVRMDSIIRAKLGAVIGDTVSVSKADVEDNRYKKLILVPLHGAPANLDGRYIANILANTKVHRNDLVSIPLLGRKKTAVYRVKSILPASLSVMFIDSDPMTNIEISQA</sequence>
<dbReference type="InterPro" id="IPR009010">
    <property type="entry name" value="Asp_de-COase-like_dom_sf"/>
</dbReference>
<dbReference type="STRING" id="1237085.Ngar_c29480"/>
<dbReference type="AlphaFoldDB" id="K0IET3"/>
<feature type="domain" description="CDC48 N-terminal subdomain" evidence="1">
    <location>
        <begin position="6"/>
        <end position="92"/>
    </location>
</feature>
<proteinExistence type="predicted"/>
<evidence type="ECO:0000313" key="3">
    <source>
        <dbReference type="Proteomes" id="UP000008037"/>
    </source>
</evidence>
<reference evidence="2 3" key="1">
    <citation type="journal article" date="2012" name="Environ. Microbiol.">
        <title>The genome of the ammonia-oxidizing Candidatus Nitrososphaera gargensis: insights into metabolic versatility and environmental adaptations.</title>
        <authorList>
            <person name="Spang A."/>
            <person name="Poehlein A."/>
            <person name="Offre P."/>
            <person name="Zumbragel S."/>
            <person name="Haider S."/>
            <person name="Rychlik N."/>
            <person name="Nowka B."/>
            <person name="Schmeisser C."/>
            <person name="Lebedeva E.V."/>
            <person name="Rattei T."/>
            <person name="Bohm C."/>
            <person name="Schmid M."/>
            <person name="Galushko A."/>
            <person name="Hatzenpichler R."/>
            <person name="Weinmaier T."/>
            <person name="Daniel R."/>
            <person name="Schleper C."/>
            <person name="Spieck E."/>
            <person name="Streit W."/>
            <person name="Wagner M."/>
        </authorList>
    </citation>
    <scope>NUCLEOTIDE SEQUENCE [LARGE SCALE GENOMIC DNA]</scope>
    <source>
        <strain evidence="3">Ga9.2</strain>
    </source>
</reference>
<protein>
    <submittedName>
        <fullName evidence="2">AAA family ATPase, CDC48 subfamily</fullName>
        <ecNumber evidence="2">3.6.4.6</ecNumber>
    </submittedName>
</protein>
<dbReference type="BioCyc" id="CNIT1237085:G1324-2948-MONOMER"/>
<keyword evidence="2" id="KW-0378">Hydrolase</keyword>
<dbReference type="KEGG" id="nga:Ngar_c29480"/>
<evidence type="ECO:0000259" key="1">
    <source>
        <dbReference type="SMART" id="SM01073"/>
    </source>
</evidence>
<dbReference type="OrthoDB" id="77269at2157"/>
<dbReference type="GO" id="GO:0016787">
    <property type="term" value="F:hydrolase activity"/>
    <property type="evidence" value="ECO:0007669"/>
    <property type="project" value="UniProtKB-KW"/>
</dbReference>
<dbReference type="RefSeq" id="WP_015020400.1">
    <property type="nucleotide sequence ID" value="NC_018719.1"/>
</dbReference>
<dbReference type="InParanoid" id="K0IET3"/>
<keyword evidence="3" id="KW-1185">Reference proteome</keyword>
<dbReference type="InterPro" id="IPR003338">
    <property type="entry name" value="CDC4_N-term_subdom"/>
</dbReference>
<dbReference type="HOGENOM" id="CLU_1544248_0_0_2"/>
<dbReference type="GeneID" id="13794967"/>
<dbReference type="Pfam" id="PF02359">
    <property type="entry name" value="CDC48_N"/>
    <property type="match status" value="1"/>
</dbReference>
<name>K0IET3_NITGG</name>
<dbReference type="EMBL" id="CP002408">
    <property type="protein sequence ID" value="AFU59866.1"/>
    <property type="molecule type" value="Genomic_DNA"/>
</dbReference>
<gene>
    <name evidence="2" type="ordered locus">Ngar_c29480</name>
</gene>
<dbReference type="FunFam" id="2.40.40.20:FF:000007">
    <property type="entry name" value="AAA family ATPase"/>
    <property type="match status" value="1"/>
</dbReference>
<organism evidence="2 3">
    <name type="scientific">Nitrososphaera gargensis (strain Ga9.2)</name>
    <dbReference type="NCBI Taxonomy" id="1237085"/>
    <lineage>
        <taxon>Archaea</taxon>
        <taxon>Nitrososphaerota</taxon>
        <taxon>Nitrososphaeria</taxon>
        <taxon>Nitrososphaerales</taxon>
        <taxon>Nitrososphaeraceae</taxon>
        <taxon>Nitrososphaera</taxon>
    </lineage>
</organism>
<dbReference type="Proteomes" id="UP000008037">
    <property type="component" value="Chromosome"/>
</dbReference>
<dbReference type="Gene3D" id="2.40.40.20">
    <property type="match status" value="1"/>
</dbReference>
<evidence type="ECO:0000313" key="2">
    <source>
        <dbReference type="EMBL" id="AFU59866.1"/>
    </source>
</evidence>
<dbReference type="SMART" id="SM01073">
    <property type="entry name" value="CDC48_N"/>
    <property type="match status" value="1"/>
</dbReference>
<dbReference type="EC" id="3.6.4.6" evidence="2"/>
<accession>K0IET3</accession>
<dbReference type="SUPFAM" id="SSF50692">
    <property type="entry name" value="ADC-like"/>
    <property type="match status" value="1"/>
</dbReference>